<reference evidence="1" key="3">
    <citation type="submission" date="2023-05" db="EMBL/GenBank/DDBJ databases">
        <authorList>
            <person name="Smith C.H."/>
        </authorList>
    </citation>
    <scope>NUCLEOTIDE SEQUENCE</scope>
    <source>
        <strain evidence="1">CHS0354</strain>
        <tissue evidence="1">Mantle</tissue>
    </source>
</reference>
<proteinExistence type="predicted"/>
<accession>A0AAE0SHR9</accession>
<dbReference type="AlphaFoldDB" id="A0AAE0SHR9"/>
<keyword evidence="2" id="KW-1185">Reference proteome</keyword>
<evidence type="ECO:0000313" key="2">
    <source>
        <dbReference type="Proteomes" id="UP001195483"/>
    </source>
</evidence>
<name>A0AAE0SHR9_9BIVA</name>
<dbReference type="Proteomes" id="UP001195483">
    <property type="component" value="Unassembled WGS sequence"/>
</dbReference>
<sequence>MLENRGFRTIWVEDMNPRFQTDKRTFSGLNLADHLTFRLRRGSRAFTLNLERNHDINPDTDMYFLRNVRNGRFRIVKSRNLEKENLAYYQDKDNEASIIVRCVKRSSEYCERVISPATLHIHELRQICRKQCGAIMHAFFLASEI</sequence>
<comment type="caution">
    <text evidence="1">The sequence shown here is derived from an EMBL/GenBank/DDBJ whole genome shotgun (WGS) entry which is preliminary data.</text>
</comment>
<evidence type="ECO:0000313" key="1">
    <source>
        <dbReference type="EMBL" id="KAK3591698.1"/>
    </source>
</evidence>
<gene>
    <name evidence="1" type="ORF">CHS0354_040629</name>
</gene>
<reference evidence="1" key="2">
    <citation type="journal article" date="2021" name="Genome Biol. Evol.">
        <title>Developing a high-quality reference genome for a parasitic bivalve with doubly uniparental inheritance (Bivalvia: Unionida).</title>
        <authorList>
            <person name="Smith C.H."/>
        </authorList>
    </citation>
    <scope>NUCLEOTIDE SEQUENCE</scope>
    <source>
        <strain evidence="1">CHS0354</strain>
        <tissue evidence="1">Mantle</tissue>
    </source>
</reference>
<reference evidence="1" key="1">
    <citation type="journal article" date="2021" name="Genome Biol. Evol.">
        <title>A High-Quality Reference Genome for a Parasitic Bivalve with Doubly Uniparental Inheritance (Bivalvia: Unionida).</title>
        <authorList>
            <person name="Smith C.H."/>
        </authorList>
    </citation>
    <scope>NUCLEOTIDE SEQUENCE</scope>
    <source>
        <strain evidence="1">CHS0354</strain>
    </source>
</reference>
<dbReference type="EMBL" id="JAEAOA010002340">
    <property type="protein sequence ID" value="KAK3591698.1"/>
    <property type="molecule type" value="Genomic_DNA"/>
</dbReference>
<organism evidence="1 2">
    <name type="scientific">Potamilus streckersoni</name>
    <dbReference type="NCBI Taxonomy" id="2493646"/>
    <lineage>
        <taxon>Eukaryota</taxon>
        <taxon>Metazoa</taxon>
        <taxon>Spiralia</taxon>
        <taxon>Lophotrochozoa</taxon>
        <taxon>Mollusca</taxon>
        <taxon>Bivalvia</taxon>
        <taxon>Autobranchia</taxon>
        <taxon>Heteroconchia</taxon>
        <taxon>Palaeoheterodonta</taxon>
        <taxon>Unionida</taxon>
        <taxon>Unionoidea</taxon>
        <taxon>Unionidae</taxon>
        <taxon>Ambleminae</taxon>
        <taxon>Lampsilini</taxon>
        <taxon>Potamilus</taxon>
    </lineage>
</organism>
<protein>
    <submittedName>
        <fullName evidence="1">Uncharacterized protein</fullName>
    </submittedName>
</protein>